<feature type="region of interest" description="Disordered" evidence="1">
    <location>
        <begin position="1"/>
        <end position="24"/>
    </location>
</feature>
<dbReference type="AlphaFoldDB" id="A0A7W3VXT5"/>
<feature type="domain" description="DUF222" evidence="2">
    <location>
        <begin position="55"/>
        <end position="341"/>
    </location>
</feature>
<evidence type="ECO:0000259" key="2">
    <source>
        <dbReference type="Pfam" id="PF02720"/>
    </source>
</evidence>
<evidence type="ECO:0000313" key="4">
    <source>
        <dbReference type="Proteomes" id="UP000526734"/>
    </source>
</evidence>
<dbReference type="Pfam" id="PF02720">
    <property type="entry name" value="DUF222"/>
    <property type="match status" value="1"/>
</dbReference>
<protein>
    <submittedName>
        <fullName evidence="3">DUF222 domain-containing protein</fullName>
    </submittedName>
</protein>
<feature type="region of interest" description="Disordered" evidence="1">
    <location>
        <begin position="401"/>
        <end position="431"/>
    </location>
</feature>
<evidence type="ECO:0000256" key="1">
    <source>
        <dbReference type="SAM" id="MobiDB-lite"/>
    </source>
</evidence>
<name>A0A7W3VXT5_9PSEU</name>
<feature type="compositionally biased region" description="Polar residues" evidence="1">
    <location>
        <begin position="355"/>
        <end position="364"/>
    </location>
</feature>
<comment type="caution">
    <text evidence="3">The sequence shown here is derived from an EMBL/GenBank/DDBJ whole genome shotgun (WGS) entry which is preliminary data.</text>
</comment>
<dbReference type="EMBL" id="JACGZW010000006">
    <property type="protein sequence ID" value="MBB1155198.1"/>
    <property type="molecule type" value="Genomic_DNA"/>
</dbReference>
<dbReference type="InterPro" id="IPR003870">
    <property type="entry name" value="DUF222"/>
</dbReference>
<reference evidence="3 4" key="1">
    <citation type="submission" date="2020-08" db="EMBL/GenBank/DDBJ databases">
        <title>Amycolatopsis sp. nov. DR6-1 isolated from Dendrobium heterocarpum.</title>
        <authorList>
            <person name="Tedsree N."/>
            <person name="Kuncharoen N."/>
            <person name="Likhitwitayawuid K."/>
            <person name="Tanasupawat S."/>
        </authorList>
    </citation>
    <scope>NUCLEOTIDE SEQUENCE [LARGE SCALE GENOMIC DNA]</scope>
    <source>
        <strain evidence="3 4">DR6-1</strain>
    </source>
</reference>
<evidence type="ECO:0000313" key="3">
    <source>
        <dbReference type="EMBL" id="MBB1155198.1"/>
    </source>
</evidence>
<accession>A0A7W3VXT5</accession>
<gene>
    <name evidence="3" type="ORF">H4281_18815</name>
</gene>
<keyword evidence="4" id="KW-1185">Reference proteome</keyword>
<proteinExistence type="predicted"/>
<feature type="region of interest" description="Disordered" evidence="1">
    <location>
        <begin position="347"/>
        <end position="368"/>
    </location>
</feature>
<organism evidence="3 4">
    <name type="scientific">Amycolatopsis dendrobii</name>
    <dbReference type="NCBI Taxonomy" id="2760662"/>
    <lineage>
        <taxon>Bacteria</taxon>
        <taxon>Bacillati</taxon>
        <taxon>Actinomycetota</taxon>
        <taxon>Actinomycetes</taxon>
        <taxon>Pseudonocardiales</taxon>
        <taxon>Pseudonocardiaceae</taxon>
        <taxon>Amycolatopsis</taxon>
    </lineage>
</organism>
<dbReference type="Proteomes" id="UP000526734">
    <property type="component" value="Unassembled WGS sequence"/>
</dbReference>
<sequence>MRIVTIMSQSTTPAEHADQTNNNTPETADLAFLLRTMHANLSLFDRLQPDQLMAAVKDANRQIARLQALQLHCMAGIRRRRSDPHELACELAIALHVTDTRAGAMIAAAEALAQRLPRTFRLMDQGKFDLYRAMKVTDGTSHLSDRHARMVDYLLEHRLEDKNPTQVRKATAYAATKIDPDGAMNRLAQRKAERRVILQHQSEGISRFSVDNASTDKAAAAYLRVDKIARSLKTGDEKRTLDQLRADVAIDLLLSGKGGVPERTEVYLYVDLKTYLNLNDNPAELAGHGHIPAELARHIATGPDTIVRRVITDPLTGQVIEVGKFRYRPNIDVDEFVRVRDRECRQPGCPRPAQNCLTEPTGTDSAHADSRLSYCLRHRRLKNRADWSYEVMQDGKLIVTTPTGETAESAPPPLHDPQSTPEQPGEERLGA</sequence>